<keyword evidence="1" id="KW-0732">Signal</keyword>
<dbReference type="SUPFAM" id="SSF48452">
    <property type="entry name" value="TPR-like"/>
    <property type="match status" value="1"/>
</dbReference>
<evidence type="ECO:0000313" key="3">
    <source>
        <dbReference type="Proteomes" id="UP000598271"/>
    </source>
</evidence>
<dbReference type="InterPro" id="IPR019734">
    <property type="entry name" value="TPR_rpt"/>
</dbReference>
<sequence>MRRIILLTLITSFISITGFAGTAALSLPDLEEQNLAQGVDEEYERYKKRGDDYFDQGDYLNALRQYRNCLEVPNFEKDPYALGRIELCQQLIKLRELATKSLNQGNGEEAVVSFEKILAENPKDSITKVNLTDYWTREATKFYSQQDYEAAKERYQKALKYAAKPDLIQVQIQNSDAFIKFRNEQAGKQAANESPATPDTELKEETLDQITISSAKPEPVKFIKPKRRLGAKLLAAAVGVGAGAYAYSLNNNYQTKLDEVNRIGKAVDSDGDNVILLPAEFNQWQTAYKATTDAKNDRSKFMTALGVAGAAAITEIILFALPKTSKPTGISLGSATQSSGLAVRYIFK</sequence>
<organism evidence="2 3">
    <name type="scientific">Persicitalea jodogahamensis</name>
    <dbReference type="NCBI Taxonomy" id="402147"/>
    <lineage>
        <taxon>Bacteria</taxon>
        <taxon>Pseudomonadati</taxon>
        <taxon>Bacteroidota</taxon>
        <taxon>Cytophagia</taxon>
        <taxon>Cytophagales</taxon>
        <taxon>Spirosomataceae</taxon>
        <taxon>Persicitalea</taxon>
    </lineage>
</organism>
<dbReference type="EMBL" id="BMXF01000002">
    <property type="protein sequence ID" value="GHB73590.1"/>
    <property type="molecule type" value="Genomic_DNA"/>
</dbReference>
<accession>A0A8J3D9V1</accession>
<reference evidence="2 3" key="1">
    <citation type="journal article" date="2014" name="Int. J. Syst. Evol. Microbiol.">
        <title>Complete genome sequence of Corynebacterium casei LMG S-19264T (=DSM 44701T), isolated from a smear-ripened cheese.</title>
        <authorList>
            <consortium name="US DOE Joint Genome Institute (JGI-PGF)"/>
            <person name="Walter F."/>
            <person name="Albersmeier A."/>
            <person name="Kalinowski J."/>
            <person name="Ruckert C."/>
        </authorList>
    </citation>
    <scope>NUCLEOTIDE SEQUENCE [LARGE SCALE GENOMIC DNA]</scope>
    <source>
        <strain evidence="2 3">KCTC 12866</strain>
    </source>
</reference>
<comment type="caution">
    <text evidence="2">The sequence shown here is derived from an EMBL/GenBank/DDBJ whole genome shotgun (WGS) entry which is preliminary data.</text>
</comment>
<dbReference type="Proteomes" id="UP000598271">
    <property type="component" value="Unassembled WGS sequence"/>
</dbReference>
<dbReference type="InterPro" id="IPR011990">
    <property type="entry name" value="TPR-like_helical_dom_sf"/>
</dbReference>
<feature type="signal peptide" evidence="1">
    <location>
        <begin position="1"/>
        <end position="20"/>
    </location>
</feature>
<evidence type="ECO:0000256" key="1">
    <source>
        <dbReference type="SAM" id="SignalP"/>
    </source>
</evidence>
<feature type="chain" id="PRO_5035243448" evidence="1">
    <location>
        <begin position="21"/>
        <end position="348"/>
    </location>
</feature>
<evidence type="ECO:0000313" key="2">
    <source>
        <dbReference type="EMBL" id="GHB73590.1"/>
    </source>
</evidence>
<dbReference type="SMART" id="SM00028">
    <property type="entry name" value="TPR"/>
    <property type="match status" value="3"/>
</dbReference>
<proteinExistence type="predicted"/>
<gene>
    <name evidence="2" type="ORF">GCM10007390_29660</name>
</gene>
<keyword evidence="3" id="KW-1185">Reference proteome</keyword>
<name>A0A8J3D9V1_9BACT</name>
<dbReference type="RefSeq" id="WP_189565244.1">
    <property type="nucleotide sequence ID" value="NZ_BMXF01000002.1"/>
</dbReference>
<protein>
    <submittedName>
        <fullName evidence="2">Uncharacterized protein</fullName>
    </submittedName>
</protein>
<dbReference type="AlphaFoldDB" id="A0A8J3D9V1"/>
<dbReference type="Gene3D" id="1.25.40.10">
    <property type="entry name" value="Tetratricopeptide repeat domain"/>
    <property type="match status" value="1"/>
</dbReference>